<sequence>MLVKHYFHCRLYYLQNTI</sequence>
<evidence type="ECO:0000313" key="1">
    <source>
        <dbReference type="EMBL" id="PWZ11177.1"/>
    </source>
</evidence>
<comment type="caution">
    <text evidence="1">The sequence shown here is derived from an EMBL/GenBank/DDBJ whole genome shotgun (WGS) entry which is preliminary data.</text>
</comment>
<accession>A0A3L6DTJ5</accession>
<reference evidence="1 2" key="1">
    <citation type="journal article" date="2018" name="Nat. Genet.">
        <title>Extensive intraspecific gene order and gene structural variations between Mo17 and other maize genomes.</title>
        <authorList>
            <person name="Sun S."/>
            <person name="Zhou Y."/>
            <person name="Chen J."/>
            <person name="Shi J."/>
            <person name="Zhao H."/>
            <person name="Zhao H."/>
            <person name="Song W."/>
            <person name="Zhang M."/>
            <person name="Cui Y."/>
            <person name="Dong X."/>
            <person name="Liu H."/>
            <person name="Ma X."/>
            <person name="Jiao Y."/>
            <person name="Wang B."/>
            <person name="Wei X."/>
            <person name="Stein J.C."/>
            <person name="Glaubitz J.C."/>
            <person name="Lu F."/>
            <person name="Yu G."/>
            <person name="Liang C."/>
            <person name="Fengler K."/>
            <person name="Li B."/>
            <person name="Rafalski A."/>
            <person name="Schnable P.S."/>
            <person name="Ware D.H."/>
            <person name="Buckler E.S."/>
            <person name="Lai J."/>
        </authorList>
    </citation>
    <scope>NUCLEOTIDE SEQUENCE [LARGE SCALE GENOMIC DNA]</scope>
    <source>
        <strain evidence="2">cv. Missouri 17</strain>
        <tissue evidence="1">Seedling</tissue>
    </source>
</reference>
<gene>
    <name evidence="1" type="ORF">Zm00014a_040641</name>
</gene>
<organism evidence="1 2">
    <name type="scientific">Zea mays</name>
    <name type="common">Maize</name>
    <dbReference type="NCBI Taxonomy" id="4577"/>
    <lineage>
        <taxon>Eukaryota</taxon>
        <taxon>Viridiplantae</taxon>
        <taxon>Streptophyta</taxon>
        <taxon>Embryophyta</taxon>
        <taxon>Tracheophyta</taxon>
        <taxon>Spermatophyta</taxon>
        <taxon>Magnoliopsida</taxon>
        <taxon>Liliopsida</taxon>
        <taxon>Poales</taxon>
        <taxon>Poaceae</taxon>
        <taxon>PACMAD clade</taxon>
        <taxon>Panicoideae</taxon>
        <taxon>Andropogonodae</taxon>
        <taxon>Andropogoneae</taxon>
        <taxon>Tripsacinae</taxon>
        <taxon>Zea</taxon>
    </lineage>
</organism>
<protein>
    <submittedName>
        <fullName evidence="1">Uncharacterized protein</fullName>
    </submittedName>
</protein>
<name>A0A3L6DTJ5_MAIZE</name>
<dbReference type="Proteomes" id="UP000251960">
    <property type="component" value="Chromosome 8"/>
</dbReference>
<dbReference type="EMBL" id="NCVQ01000009">
    <property type="protein sequence ID" value="PWZ11177.1"/>
    <property type="molecule type" value="Genomic_DNA"/>
</dbReference>
<proteinExistence type="predicted"/>
<evidence type="ECO:0000313" key="2">
    <source>
        <dbReference type="Proteomes" id="UP000251960"/>
    </source>
</evidence>
<dbReference type="AlphaFoldDB" id="A0A3L6DTJ5"/>